<sequence>MFKGIRMPRMAPNDPTAEELPPFRPRTTQQAEPPSEIRRAWYAARAQAWDDWVRQRPSRSHVAEQRGWGHRALVWGW</sequence>
<name>A0A291RCU7_9NOCA</name>
<dbReference type="EMBL" id="CP023778">
    <property type="protein sequence ID" value="ATL64942.1"/>
    <property type="molecule type" value="Genomic_DNA"/>
</dbReference>
<evidence type="ECO:0000313" key="2">
    <source>
        <dbReference type="EMBL" id="ATL64942.1"/>
    </source>
</evidence>
<protein>
    <submittedName>
        <fullName evidence="2">Uncharacterized protein</fullName>
    </submittedName>
</protein>
<gene>
    <name evidence="2" type="ORF">CRH09_00525</name>
</gene>
<organism evidence="2 3">
    <name type="scientific">Nocardia terpenica</name>
    <dbReference type="NCBI Taxonomy" id="455432"/>
    <lineage>
        <taxon>Bacteria</taxon>
        <taxon>Bacillati</taxon>
        <taxon>Actinomycetota</taxon>
        <taxon>Actinomycetes</taxon>
        <taxon>Mycobacteriales</taxon>
        <taxon>Nocardiaceae</taxon>
        <taxon>Nocardia</taxon>
    </lineage>
</organism>
<feature type="region of interest" description="Disordered" evidence="1">
    <location>
        <begin position="1"/>
        <end position="35"/>
    </location>
</feature>
<dbReference type="AlphaFoldDB" id="A0A291RCU7"/>
<proteinExistence type="predicted"/>
<evidence type="ECO:0000313" key="3">
    <source>
        <dbReference type="Proteomes" id="UP000221961"/>
    </source>
</evidence>
<dbReference type="Proteomes" id="UP000221961">
    <property type="component" value="Chromosome"/>
</dbReference>
<reference evidence="2 3" key="1">
    <citation type="submission" date="2017-10" db="EMBL/GenBank/DDBJ databases">
        <title>Comparative genomics between pathogenic Norcardia.</title>
        <authorList>
            <person name="Zeng L."/>
        </authorList>
    </citation>
    <scope>NUCLEOTIDE SEQUENCE [LARGE SCALE GENOMIC DNA]</scope>
    <source>
        <strain evidence="2 3">NC_YFY_NT001</strain>
    </source>
</reference>
<dbReference type="KEGG" id="ntp:CRH09_00525"/>
<evidence type="ECO:0000256" key="1">
    <source>
        <dbReference type="SAM" id="MobiDB-lite"/>
    </source>
</evidence>
<accession>A0A291RCU7</accession>